<dbReference type="Pfam" id="PF02518">
    <property type="entry name" value="HATPase_c"/>
    <property type="match status" value="1"/>
</dbReference>
<gene>
    <name evidence="11" type="ORF">O3P16_05770</name>
</gene>
<dbReference type="SMART" id="SM00387">
    <property type="entry name" value="HATPase_c"/>
    <property type="match status" value="1"/>
</dbReference>
<keyword evidence="5" id="KW-0547">Nucleotide-binding</keyword>
<evidence type="ECO:0000259" key="10">
    <source>
        <dbReference type="PROSITE" id="PS50109"/>
    </source>
</evidence>
<evidence type="ECO:0000256" key="9">
    <source>
        <dbReference type="SAM" id="Phobius"/>
    </source>
</evidence>
<evidence type="ECO:0000256" key="6">
    <source>
        <dbReference type="ARBA" id="ARBA00022777"/>
    </source>
</evidence>
<dbReference type="SUPFAM" id="SSF55874">
    <property type="entry name" value="ATPase domain of HSP90 chaperone/DNA topoisomerase II/histidine kinase"/>
    <property type="match status" value="1"/>
</dbReference>
<comment type="catalytic activity">
    <reaction evidence="1">
        <text>ATP + protein L-histidine = ADP + protein N-phospho-L-histidine.</text>
        <dbReference type="EC" id="2.7.13.3"/>
    </reaction>
</comment>
<evidence type="ECO:0000256" key="4">
    <source>
        <dbReference type="ARBA" id="ARBA00022679"/>
    </source>
</evidence>
<dbReference type="SMART" id="SM00028">
    <property type="entry name" value="TPR"/>
    <property type="match status" value="3"/>
</dbReference>
<protein>
    <recommendedName>
        <fullName evidence="2">histidine kinase</fullName>
        <ecNumber evidence="2">2.7.13.3</ecNumber>
    </recommendedName>
</protein>
<evidence type="ECO:0000256" key="7">
    <source>
        <dbReference type="ARBA" id="ARBA00022840"/>
    </source>
</evidence>
<keyword evidence="9" id="KW-0812">Transmembrane</keyword>
<dbReference type="InterPro" id="IPR019734">
    <property type="entry name" value="TPR_rpt"/>
</dbReference>
<dbReference type="PROSITE" id="PS50109">
    <property type="entry name" value="HIS_KIN"/>
    <property type="match status" value="1"/>
</dbReference>
<dbReference type="SUPFAM" id="SSF48452">
    <property type="entry name" value="TPR-like"/>
    <property type="match status" value="2"/>
</dbReference>
<dbReference type="Gene3D" id="1.25.40.10">
    <property type="entry name" value="Tetratricopeptide repeat domain"/>
    <property type="match status" value="2"/>
</dbReference>
<proteinExistence type="predicted"/>
<keyword evidence="9" id="KW-0472">Membrane</keyword>
<dbReference type="CDD" id="cd16917">
    <property type="entry name" value="HATPase_UhpB-NarQ-NarX-like"/>
    <property type="match status" value="1"/>
</dbReference>
<dbReference type="PANTHER" id="PTHR24421">
    <property type="entry name" value="NITRATE/NITRITE SENSOR PROTEIN NARX-RELATED"/>
    <property type="match status" value="1"/>
</dbReference>
<comment type="caution">
    <text evidence="11">The sequence shown here is derived from an EMBL/GenBank/DDBJ whole genome shotgun (WGS) entry which is preliminary data.</text>
</comment>
<organism evidence="11 12">
    <name type="scientific">Polluticaenibacter yanchengensis</name>
    <dbReference type="NCBI Taxonomy" id="3014562"/>
    <lineage>
        <taxon>Bacteria</taxon>
        <taxon>Pseudomonadati</taxon>
        <taxon>Bacteroidota</taxon>
        <taxon>Chitinophagia</taxon>
        <taxon>Chitinophagales</taxon>
        <taxon>Chitinophagaceae</taxon>
        <taxon>Polluticaenibacter</taxon>
    </lineage>
</organism>
<keyword evidence="3" id="KW-0597">Phosphoprotein</keyword>
<feature type="transmembrane region" description="Helical" evidence="9">
    <location>
        <begin position="423"/>
        <end position="442"/>
    </location>
</feature>
<dbReference type="InterPro" id="IPR050482">
    <property type="entry name" value="Sensor_HK_TwoCompSys"/>
</dbReference>
<dbReference type="PANTHER" id="PTHR24421:SF10">
    <property type="entry name" value="NITRATE_NITRITE SENSOR PROTEIN NARQ"/>
    <property type="match status" value="1"/>
</dbReference>
<dbReference type="InterPro" id="IPR005467">
    <property type="entry name" value="His_kinase_dom"/>
</dbReference>
<accession>A0ABT4UHH6</accession>
<dbReference type="Gene3D" id="3.30.565.10">
    <property type="entry name" value="Histidine kinase-like ATPase, C-terminal domain"/>
    <property type="match status" value="1"/>
</dbReference>
<dbReference type="InterPro" id="IPR011712">
    <property type="entry name" value="Sig_transdc_His_kin_sub3_dim/P"/>
</dbReference>
<evidence type="ECO:0000313" key="12">
    <source>
        <dbReference type="Proteomes" id="UP001210231"/>
    </source>
</evidence>
<dbReference type="InterPro" id="IPR011990">
    <property type="entry name" value="TPR-like_helical_dom_sf"/>
</dbReference>
<evidence type="ECO:0000313" key="11">
    <source>
        <dbReference type="EMBL" id="MDA3614306.1"/>
    </source>
</evidence>
<keyword evidence="7" id="KW-0067">ATP-binding</keyword>
<keyword evidence="9" id="KW-1133">Transmembrane helix</keyword>
<keyword evidence="12" id="KW-1185">Reference proteome</keyword>
<dbReference type="EC" id="2.7.13.3" evidence="2"/>
<sequence length="679" mass="77623">MKSVINSIVLKFFYIVGLSLILNPLLYAQPPAINIKTNLELNIDTADILNIIKQGGDSSNSNPSYAYEKLNLALKYAEKNKFYLGEAIAYTKLAKLYFGSNTNKSIDYFNRSLKIYEKHKIGEFDNLAETILYLAETYDESGRQDSSAYYFYTLDREIDVDKLSDPNLAIQLYIKLAVFWINLDYTNTKTDYASVLKRYVDKSVIAAQMLPDTMDQRTSPYFIKGVYHHGLRNFDSARYYYINYLDSRQKLNKLNAQRQVSTLVNIAETYLLDNNPDKAIEYVDKAKAVLGKFSGNPFVKFFNSFIELHRGKALHMKNEYLASNISFEHALKGLNETGDHLRVEIVDAYKNMAENYEKMGDFQKALALKNQYIILHDSLHRKDRVDMINRLEVRFKLTEKDKELAEKQLMVNESINKVKQRNLILISIVLLILAAATVFSLWRRKNIDKQRLQEERILNLQNAMQIERLNASIAGEEKERTRIAQDLHDGLGGLLAAAKLQIEHAIKTAEKPSISMSEVQDGLKLLQEAASGLRDTAHNLMPNILLTEGLKKALETYCERMSAKGSTQINFQGIGNFSNIDKTLEVHIYRIIQELVHNIKKHAKARTALVQIQSNEDGSVHLTIEDDGIGMDVLQWHRSSNGMGLGSIRQRVHDLRGTIEFESFPNQGTSVYIDFVQNH</sequence>
<name>A0ABT4UHH6_9BACT</name>
<dbReference type="EMBL" id="JAQGEF010000005">
    <property type="protein sequence ID" value="MDA3614306.1"/>
    <property type="molecule type" value="Genomic_DNA"/>
</dbReference>
<dbReference type="Proteomes" id="UP001210231">
    <property type="component" value="Unassembled WGS sequence"/>
</dbReference>
<dbReference type="Gene3D" id="1.20.5.1930">
    <property type="match status" value="1"/>
</dbReference>
<dbReference type="Pfam" id="PF07730">
    <property type="entry name" value="HisKA_3"/>
    <property type="match status" value="1"/>
</dbReference>
<keyword evidence="8" id="KW-0902">Two-component regulatory system</keyword>
<keyword evidence="4" id="KW-0808">Transferase</keyword>
<keyword evidence="6 11" id="KW-0418">Kinase</keyword>
<dbReference type="InterPro" id="IPR036890">
    <property type="entry name" value="HATPase_C_sf"/>
</dbReference>
<evidence type="ECO:0000256" key="8">
    <source>
        <dbReference type="ARBA" id="ARBA00023012"/>
    </source>
</evidence>
<evidence type="ECO:0000256" key="1">
    <source>
        <dbReference type="ARBA" id="ARBA00000085"/>
    </source>
</evidence>
<reference evidence="11 12" key="1">
    <citation type="submission" date="2022-12" db="EMBL/GenBank/DDBJ databases">
        <title>Chitinophagaceae gen. sp. nov., a new member of the family Chitinophagaceae, isolated from soil in a chemical factory.</title>
        <authorList>
            <person name="Ke Z."/>
        </authorList>
    </citation>
    <scope>NUCLEOTIDE SEQUENCE [LARGE SCALE GENOMIC DNA]</scope>
    <source>
        <strain evidence="11 12">LY-5</strain>
    </source>
</reference>
<evidence type="ECO:0000256" key="2">
    <source>
        <dbReference type="ARBA" id="ARBA00012438"/>
    </source>
</evidence>
<feature type="domain" description="Histidine kinase" evidence="10">
    <location>
        <begin position="482"/>
        <end position="679"/>
    </location>
</feature>
<evidence type="ECO:0000256" key="5">
    <source>
        <dbReference type="ARBA" id="ARBA00022741"/>
    </source>
</evidence>
<dbReference type="GO" id="GO:0016301">
    <property type="term" value="F:kinase activity"/>
    <property type="evidence" value="ECO:0007669"/>
    <property type="project" value="UniProtKB-KW"/>
</dbReference>
<dbReference type="InterPro" id="IPR003594">
    <property type="entry name" value="HATPase_dom"/>
</dbReference>
<dbReference type="RefSeq" id="WP_407030634.1">
    <property type="nucleotide sequence ID" value="NZ_JAQGEF010000005.1"/>
</dbReference>
<evidence type="ECO:0000256" key="3">
    <source>
        <dbReference type="ARBA" id="ARBA00022553"/>
    </source>
</evidence>